<feature type="transmembrane region" description="Helical" evidence="6">
    <location>
        <begin position="163"/>
        <end position="182"/>
    </location>
</feature>
<gene>
    <name evidence="7" type="ORF">DW352_15630</name>
</gene>
<evidence type="ECO:0000256" key="5">
    <source>
        <dbReference type="ARBA" id="ARBA00023136"/>
    </source>
</evidence>
<feature type="transmembrane region" description="Helical" evidence="6">
    <location>
        <begin position="249"/>
        <end position="274"/>
    </location>
</feature>
<dbReference type="EMBL" id="CP031417">
    <property type="protein sequence ID" value="AXK81827.1"/>
    <property type="molecule type" value="Genomic_DNA"/>
</dbReference>
<feature type="transmembrane region" description="Helical" evidence="6">
    <location>
        <begin position="208"/>
        <end position="229"/>
    </location>
</feature>
<dbReference type="Pfam" id="PF02653">
    <property type="entry name" value="BPD_transp_2"/>
    <property type="match status" value="1"/>
</dbReference>
<dbReference type="PANTHER" id="PTHR30482">
    <property type="entry name" value="HIGH-AFFINITY BRANCHED-CHAIN AMINO ACID TRANSPORT SYSTEM PERMEASE"/>
    <property type="match status" value="1"/>
</dbReference>
<evidence type="ECO:0000256" key="6">
    <source>
        <dbReference type="SAM" id="Phobius"/>
    </source>
</evidence>
<keyword evidence="3 6" id="KW-0812">Transmembrane</keyword>
<dbReference type="AlphaFoldDB" id="A0A345ZY30"/>
<evidence type="ECO:0000313" key="8">
    <source>
        <dbReference type="Proteomes" id="UP000254889"/>
    </source>
</evidence>
<organism evidence="7 8">
    <name type="scientific">Pseudolabrys taiwanensis</name>
    <dbReference type="NCBI Taxonomy" id="331696"/>
    <lineage>
        <taxon>Bacteria</taxon>
        <taxon>Pseudomonadati</taxon>
        <taxon>Pseudomonadota</taxon>
        <taxon>Alphaproteobacteria</taxon>
        <taxon>Hyphomicrobiales</taxon>
        <taxon>Xanthobacteraceae</taxon>
        <taxon>Pseudolabrys</taxon>
    </lineage>
</organism>
<dbReference type="InterPro" id="IPR043428">
    <property type="entry name" value="LivM-like"/>
</dbReference>
<evidence type="ECO:0000256" key="1">
    <source>
        <dbReference type="ARBA" id="ARBA00004651"/>
    </source>
</evidence>
<sequence length="333" mass="35990">MRLLTLRNALAAIVVLGLLLVPVYAAVIGNNFILSMATRIVILAIAATSLNLIMGYGGMVSFGHAAYLGIGGYVVGILAFEGIPSGFIQWPLALVVSALFALVIGALSLRTRGVYFIMITLAFAQMIYYVGVSLSRYGADDGLTIQRRSQFADLVNLNNKATFYYICLVCLLASVFVVWRLVNSRFGMAIQGARSNDVRMRAIGFPTYRYKLVCFVIAGTMCGLAGVLLANHTDFISPAVMHWTRSGDLIVMVVLGGMGALFGPVIGTVAFLALEEALPFVMAKTIDPYFIASGIRPSEYWQIILGPVLLLVVLFARGGIDGLLARIDRKEQV</sequence>
<name>A0A345ZY30_9HYPH</name>
<feature type="transmembrane region" description="Helical" evidence="6">
    <location>
        <begin position="114"/>
        <end position="131"/>
    </location>
</feature>
<dbReference type="Proteomes" id="UP000254889">
    <property type="component" value="Chromosome"/>
</dbReference>
<dbReference type="KEGG" id="ptaw:DW352_15630"/>
<keyword evidence="8" id="KW-1185">Reference proteome</keyword>
<evidence type="ECO:0000256" key="3">
    <source>
        <dbReference type="ARBA" id="ARBA00022692"/>
    </source>
</evidence>
<dbReference type="OrthoDB" id="9804361at2"/>
<dbReference type="GO" id="GO:0005886">
    <property type="term" value="C:plasma membrane"/>
    <property type="evidence" value="ECO:0007669"/>
    <property type="project" value="UniProtKB-SubCell"/>
</dbReference>
<keyword evidence="2" id="KW-1003">Cell membrane</keyword>
<keyword evidence="4 6" id="KW-1133">Transmembrane helix</keyword>
<feature type="transmembrane region" description="Helical" evidence="6">
    <location>
        <begin position="89"/>
        <end position="107"/>
    </location>
</feature>
<dbReference type="InterPro" id="IPR001851">
    <property type="entry name" value="ABC_transp_permease"/>
</dbReference>
<feature type="transmembrane region" description="Helical" evidence="6">
    <location>
        <begin position="35"/>
        <end position="53"/>
    </location>
</feature>
<proteinExistence type="predicted"/>
<accession>A0A345ZY30</accession>
<dbReference type="CDD" id="cd06581">
    <property type="entry name" value="TM_PBP1_LivM_like"/>
    <property type="match status" value="1"/>
</dbReference>
<feature type="transmembrane region" description="Helical" evidence="6">
    <location>
        <begin position="65"/>
        <end position="83"/>
    </location>
</feature>
<evidence type="ECO:0000313" key="7">
    <source>
        <dbReference type="EMBL" id="AXK81827.1"/>
    </source>
</evidence>
<keyword evidence="5 6" id="KW-0472">Membrane</keyword>
<dbReference type="PANTHER" id="PTHR30482:SF17">
    <property type="entry name" value="ABC TRANSPORTER ATP-BINDING PROTEIN"/>
    <property type="match status" value="1"/>
</dbReference>
<evidence type="ECO:0000256" key="4">
    <source>
        <dbReference type="ARBA" id="ARBA00022989"/>
    </source>
</evidence>
<protein>
    <submittedName>
        <fullName evidence="7">Branched-chain amino acid ABC transporter permease</fullName>
    </submittedName>
</protein>
<comment type="subcellular location">
    <subcellularLocation>
        <location evidence="1">Cell membrane</location>
        <topology evidence="1">Multi-pass membrane protein</topology>
    </subcellularLocation>
</comment>
<dbReference type="GO" id="GO:0015658">
    <property type="term" value="F:branched-chain amino acid transmembrane transporter activity"/>
    <property type="evidence" value="ECO:0007669"/>
    <property type="project" value="InterPro"/>
</dbReference>
<reference evidence="7 8" key="1">
    <citation type="submission" date="2018-07" db="EMBL/GenBank/DDBJ databases">
        <authorList>
            <person name="Quirk P.G."/>
            <person name="Krulwich T.A."/>
        </authorList>
    </citation>
    <scope>NUCLEOTIDE SEQUENCE [LARGE SCALE GENOMIC DNA]</scope>
    <source>
        <strain evidence="7 8">CC-BB4</strain>
    </source>
</reference>
<evidence type="ECO:0000256" key="2">
    <source>
        <dbReference type="ARBA" id="ARBA00022475"/>
    </source>
</evidence>